<keyword evidence="3" id="KW-1185">Reference proteome</keyword>
<accession>A0A7R9BDL2</accession>
<feature type="compositionally biased region" description="Polar residues" evidence="1">
    <location>
        <begin position="130"/>
        <end position="139"/>
    </location>
</feature>
<dbReference type="EMBL" id="CAJPEX010000114">
    <property type="protein sequence ID" value="CAG0913435.1"/>
    <property type="molecule type" value="Genomic_DNA"/>
</dbReference>
<gene>
    <name evidence="2" type="ORF">NMOB1V02_LOCUS1180</name>
</gene>
<sequence>MAQTNAETQEEGLGLFVDRNEDNGILTARSLSRVKHGKFHVSCMNLTDEDIEGNPDMALTFASVHTSPSQTNAETQEEGLGLFVDRNEDNGILTARSLFRVKHGKFHVSCMNLTDEDIEGNPEMALTSASVHMSPSQDGAGSDARGHSDEAAGALSAAAAEVADTDQGGAVDEAAPSVAATGATGQPCNEDGLEKKKRNRCAICKKKLGLTGWLAYPHLGSDADVEDFSAPCIVIVTSTIATLTTARTALRRSVEITPLSKAKK</sequence>
<name>A0A7R9BDL2_9CRUS</name>
<organism evidence="2">
    <name type="scientific">Notodromas monacha</name>
    <dbReference type="NCBI Taxonomy" id="399045"/>
    <lineage>
        <taxon>Eukaryota</taxon>
        <taxon>Metazoa</taxon>
        <taxon>Ecdysozoa</taxon>
        <taxon>Arthropoda</taxon>
        <taxon>Crustacea</taxon>
        <taxon>Oligostraca</taxon>
        <taxon>Ostracoda</taxon>
        <taxon>Podocopa</taxon>
        <taxon>Podocopida</taxon>
        <taxon>Cypridocopina</taxon>
        <taxon>Cypridoidea</taxon>
        <taxon>Cyprididae</taxon>
        <taxon>Notodromas</taxon>
    </lineage>
</organism>
<dbReference type="EMBL" id="OA882151">
    <property type="protein sequence ID" value="CAD7273283.1"/>
    <property type="molecule type" value="Genomic_DNA"/>
</dbReference>
<reference evidence="2" key="1">
    <citation type="submission" date="2020-11" db="EMBL/GenBank/DDBJ databases">
        <authorList>
            <person name="Tran Van P."/>
        </authorList>
    </citation>
    <scope>NUCLEOTIDE SEQUENCE</scope>
</reference>
<dbReference type="AlphaFoldDB" id="A0A7R9BDL2"/>
<evidence type="ECO:0000313" key="3">
    <source>
        <dbReference type="Proteomes" id="UP000678499"/>
    </source>
</evidence>
<dbReference type="Proteomes" id="UP000678499">
    <property type="component" value="Unassembled WGS sequence"/>
</dbReference>
<feature type="compositionally biased region" description="Low complexity" evidence="1">
    <location>
        <begin position="151"/>
        <end position="160"/>
    </location>
</feature>
<proteinExistence type="predicted"/>
<evidence type="ECO:0000313" key="2">
    <source>
        <dbReference type="EMBL" id="CAD7273283.1"/>
    </source>
</evidence>
<feature type="region of interest" description="Disordered" evidence="1">
    <location>
        <begin position="130"/>
        <end position="160"/>
    </location>
</feature>
<evidence type="ECO:0000256" key="1">
    <source>
        <dbReference type="SAM" id="MobiDB-lite"/>
    </source>
</evidence>
<protein>
    <submittedName>
        <fullName evidence="2">Uncharacterized protein</fullName>
    </submittedName>
</protein>